<proteinExistence type="inferred from homology"/>
<dbReference type="STRING" id="284581.AMD01_19090"/>
<dbReference type="InterPro" id="IPR057326">
    <property type="entry name" value="KR_dom"/>
</dbReference>
<keyword evidence="8" id="KW-1185">Reference proteome</keyword>
<dbReference type="EMBL" id="LILC01000030">
    <property type="protein sequence ID" value="KOO41060.1"/>
    <property type="molecule type" value="Genomic_DNA"/>
</dbReference>
<dbReference type="InterPro" id="IPR020904">
    <property type="entry name" value="Sc_DH/Rdtase_CS"/>
</dbReference>
<dbReference type="SUPFAM" id="SSF51735">
    <property type="entry name" value="NAD(P)-binding Rossmann-fold domains"/>
    <property type="match status" value="1"/>
</dbReference>
<comment type="caution">
    <text evidence="7">The sequence shown here is derived from an EMBL/GenBank/DDBJ whole genome shotgun (WGS) entry which is preliminary data.</text>
</comment>
<evidence type="ECO:0000313" key="7">
    <source>
        <dbReference type="EMBL" id="KOO41060.1"/>
    </source>
</evidence>
<dbReference type="PRINTS" id="PR00081">
    <property type="entry name" value="GDHRDH"/>
</dbReference>
<reference evidence="8" key="1">
    <citation type="submission" date="2015-08" db="EMBL/GenBank/DDBJ databases">
        <title>Fjat-14210 dsm16467.</title>
        <authorList>
            <person name="Liu B."/>
            <person name="Wang J."/>
            <person name="Zhu Y."/>
            <person name="Liu G."/>
            <person name="Chen Q."/>
            <person name="Chen Z."/>
            <person name="Lan J."/>
            <person name="Che J."/>
            <person name="Ge C."/>
            <person name="Shi H."/>
            <person name="Pan Z."/>
            <person name="Liu X."/>
        </authorList>
    </citation>
    <scope>NUCLEOTIDE SEQUENCE [LARGE SCALE GENOMIC DNA]</scope>
    <source>
        <strain evidence="8">DSM 16467</strain>
    </source>
</reference>
<dbReference type="GO" id="GO:0047936">
    <property type="term" value="F:glucose 1-dehydrogenase [NAD(P)+] activity"/>
    <property type="evidence" value="ECO:0007669"/>
    <property type="project" value="UniProtKB-EC"/>
</dbReference>
<dbReference type="Gene3D" id="3.40.50.720">
    <property type="entry name" value="NAD(P)-binding Rossmann-like Domain"/>
    <property type="match status" value="1"/>
</dbReference>
<evidence type="ECO:0000256" key="5">
    <source>
        <dbReference type="RuleBase" id="RU000363"/>
    </source>
</evidence>
<dbReference type="PANTHER" id="PTHR43550:SF3">
    <property type="entry name" value="3-KETODIHYDROSPHINGOSINE REDUCTASE"/>
    <property type="match status" value="1"/>
</dbReference>
<dbReference type="GO" id="GO:0016020">
    <property type="term" value="C:membrane"/>
    <property type="evidence" value="ECO:0007669"/>
    <property type="project" value="GOC"/>
</dbReference>
<feature type="domain" description="Ketoreductase" evidence="6">
    <location>
        <begin position="2"/>
        <end position="196"/>
    </location>
</feature>
<name>A0A0M0KQH3_9BACI</name>
<comment type="catalytic activity">
    <reaction evidence="3">
        <text>D-glucose + NADP(+) = D-glucono-1,5-lactone + NADPH + H(+)</text>
        <dbReference type="Rhea" id="RHEA:14405"/>
        <dbReference type="ChEBI" id="CHEBI:4167"/>
        <dbReference type="ChEBI" id="CHEBI:15378"/>
        <dbReference type="ChEBI" id="CHEBI:16217"/>
        <dbReference type="ChEBI" id="CHEBI:57783"/>
        <dbReference type="ChEBI" id="CHEBI:58349"/>
        <dbReference type="EC" id="1.1.1.47"/>
    </reaction>
</comment>
<dbReference type="GO" id="GO:0047560">
    <property type="term" value="F:3-dehydrosphinganine reductase activity"/>
    <property type="evidence" value="ECO:0007669"/>
    <property type="project" value="TreeGrafter"/>
</dbReference>
<evidence type="ECO:0000256" key="3">
    <source>
        <dbReference type="ARBA" id="ARBA00047555"/>
    </source>
</evidence>
<evidence type="ECO:0000256" key="2">
    <source>
        <dbReference type="ARBA" id="ARBA00024389"/>
    </source>
</evidence>
<dbReference type="GO" id="GO:0030148">
    <property type="term" value="P:sphingolipid biosynthetic process"/>
    <property type="evidence" value="ECO:0007669"/>
    <property type="project" value="TreeGrafter"/>
</dbReference>
<dbReference type="GO" id="GO:0006666">
    <property type="term" value="P:3-keto-sphinganine metabolic process"/>
    <property type="evidence" value="ECO:0007669"/>
    <property type="project" value="TreeGrafter"/>
</dbReference>
<dbReference type="InterPro" id="IPR002347">
    <property type="entry name" value="SDR_fam"/>
</dbReference>
<dbReference type="RefSeq" id="WP_053403043.1">
    <property type="nucleotide sequence ID" value="NZ_LILC01000030.1"/>
</dbReference>
<dbReference type="PATRIC" id="fig|284581.3.peg.4195"/>
<sequence length="222" mass="24451">MPTVLITGGGTGLGKELALLYAKNQYNVVITGRDTTKLAAAKEELLHFTENVHSVKMDVKNLASIKQAISEVISKTPIDVLVNNAGVGYFGPFSDLSEHDINEMIDTNVKGTIFTCQELIPHLLTRPEATIMNIISTAGLRGKVNESVYVASKFAMRGFTESLQKEYEGSSLHISGAYMGGMSTPFWDETDHIKDRSRLKDPAIVAEEIYNRQQELEIVIES</sequence>
<comment type="similarity">
    <text evidence="1 5">Belongs to the short-chain dehydrogenases/reductases (SDR) family.</text>
</comment>
<evidence type="ECO:0000256" key="1">
    <source>
        <dbReference type="ARBA" id="ARBA00006484"/>
    </source>
</evidence>
<dbReference type="SMART" id="SM00822">
    <property type="entry name" value="PKS_KR"/>
    <property type="match status" value="1"/>
</dbReference>
<dbReference type="Proteomes" id="UP000037558">
    <property type="component" value="Unassembled WGS sequence"/>
</dbReference>
<dbReference type="InterPro" id="IPR036291">
    <property type="entry name" value="NAD(P)-bd_dom_sf"/>
</dbReference>
<dbReference type="CDD" id="cd05233">
    <property type="entry name" value="SDR_c"/>
    <property type="match status" value="1"/>
</dbReference>
<protein>
    <recommendedName>
        <fullName evidence="2">glucose 1-dehydrogenase [NAD(P)(+)]</fullName>
        <ecNumber evidence="2">1.1.1.47</ecNumber>
    </recommendedName>
</protein>
<evidence type="ECO:0000259" key="6">
    <source>
        <dbReference type="SMART" id="SM00822"/>
    </source>
</evidence>
<accession>A0A0M0KQH3</accession>
<organism evidence="7 8">
    <name type="scientific">Priestia koreensis</name>
    <dbReference type="NCBI Taxonomy" id="284581"/>
    <lineage>
        <taxon>Bacteria</taxon>
        <taxon>Bacillati</taxon>
        <taxon>Bacillota</taxon>
        <taxon>Bacilli</taxon>
        <taxon>Bacillales</taxon>
        <taxon>Bacillaceae</taxon>
        <taxon>Priestia</taxon>
    </lineage>
</organism>
<dbReference type="EC" id="1.1.1.47" evidence="2"/>
<dbReference type="AlphaFoldDB" id="A0A0M0KQH3"/>
<comment type="catalytic activity">
    <reaction evidence="4">
        <text>D-glucose + NAD(+) = D-glucono-1,5-lactone + NADH + H(+)</text>
        <dbReference type="Rhea" id="RHEA:14293"/>
        <dbReference type="ChEBI" id="CHEBI:4167"/>
        <dbReference type="ChEBI" id="CHEBI:15378"/>
        <dbReference type="ChEBI" id="CHEBI:16217"/>
        <dbReference type="ChEBI" id="CHEBI:57540"/>
        <dbReference type="ChEBI" id="CHEBI:57945"/>
        <dbReference type="EC" id="1.1.1.47"/>
    </reaction>
</comment>
<dbReference type="OrthoDB" id="9775296at2"/>
<dbReference type="PROSITE" id="PS00061">
    <property type="entry name" value="ADH_SHORT"/>
    <property type="match status" value="1"/>
</dbReference>
<dbReference type="PRINTS" id="PR00080">
    <property type="entry name" value="SDRFAMILY"/>
</dbReference>
<evidence type="ECO:0000313" key="8">
    <source>
        <dbReference type="Proteomes" id="UP000037558"/>
    </source>
</evidence>
<gene>
    <name evidence="7" type="ORF">AMD01_19090</name>
</gene>
<evidence type="ECO:0000256" key="4">
    <source>
        <dbReference type="ARBA" id="ARBA00048831"/>
    </source>
</evidence>
<dbReference type="PANTHER" id="PTHR43550">
    <property type="entry name" value="3-KETODIHYDROSPHINGOSINE REDUCTASE"/>
    <property type="match status" value="1"/>
</dbReference>
<dbReference type="Pfam" id="PF00106">
    <property type="entry name" value="adh_short"/>
    <property type="match status" value="1"/>
</dbReference>